<feature type="repeat" description="WD" evidence="2">
    <location>
        <begin position="1177"/>
        <end position="1201"/>
    </location>
</feature>
<dbReference type="PANTHER" id="PTHR10039">
    <property type="entry name" value="AMELOGENIN"/>
    <property type="match status" value="1"/>
</dbReference>
<dbReference type="SUPFAM" id="SSF101908">
    <property type="entry name" value="Putative isomerase YbhE"/>
    <property type="match status" value="1"/>
</dbReference>
<evidence type="ECO:0000259" key="4">
    <source>
        <dbReference type="Pfam" id="PF22939"/>
    </source>
</evidence>
<feature type="domain" description="GPI inositol-deacylase winged helix" evidence="4">
    <location>
        <begin position="673"/>
        <end position="743"/>
    </location>
</feature>
<evidence type="ECO:0008006" key="8">
    <source>
        <dbReference type="Google" id="ProtNLM"/>
    </source>
</evidence>
<evidence type="ECO:0000259" key="5">
    <source>
        <dbReference type="Pfam" id="PF24883"/>
    </source>
</evidence>
<dbReference type="InterPro" id="IPR027417">
    <property type="entry name" value="P-loop_NTPase"/>
</dbReference>
<dbReference type="InterPro" id="IPR015943">
    <property type="entry name" value="WD40/YVTN_repeat-like_dom_sf"/>
</dbReference>
<sequence length="1672" mass="186657">MFPKLRRNKVQDDTRSGRSKGTLDSDGQEIEKPSAGEAQQQPWPLQHTSSARSALSSYHLSLRGNPNAGSAAKLRENSRDRRLDPLGLTVLHEPDADPVADIVFVHGLGGTSRQTWSKNRDPALFWPLEWLPFERTISSARISTFGYNAHFTSTSDTGSILNISHFAKDLLFQLRFAKGAAEKPLAVGTAPIIFVAHSMGGLVVKKAFILGQHDAHYKGIVQSTSAILFLSTPHRGTNLAELLNRVLSACLFGFSAKDYISELRTNSPTIQEINEQFRNLSPNIKIVSFFETKATKVGPSHVMILQPDSSVLGYPGEISEPLDSDHHDVCKFEKRQDSNYIKVRDILTYLIEEASPNKILQMLPSAEEEMEAVTQLLGESDLPIDDLEFFSEKRLGGSCEWLLDQPNLRHWAESATSRPQILWCTGKPGSGKSVAASYLVSTLQDQTFSCAYYFFRFGDQVKNSLSLFLLTIAHQMASLIPEYRRRLFKMAEDGLNVQRAAPKLLWQKLFTSTLFKANIDKPLYILVDGLDESESAASLLRLFLDLPEAAIPLRLLLVSRATQVISTGVERLSKKLEVSHLSLDHADHDLRLYVSDEMQSMHGDDAFRGEITERILRKADGNFLWVHLVVSEILQCHTEDAVEDALSQVPQELEPLYERMDGALAANTKPADQKLGRLVLMWACCSRYPLTLTELGGALQPDYPRLLDLKHTIQQVCGDFVVIDKKFHLTMMHSSARDFLIANESLNYYIQLDKSHQAIFTRCIGSMLSWNQKTRFEIASNSSFSLYAATSWPYHLSNSNSWDDQASLSLLARFFRNTSALGWISILASAGKLRILVDAGKALAAFLKASDRLDSERSPLTHRLQDKELLASWTHDLIRLVAKFGGQLTQHPKAIYSIVPAFCPQNAAIRTQLKHALQPGSISIRGQLNPNWDDCLAKFSIASESLPTKIITLERHFAIITADGVVRLHYSTTCEEARSFAHGERVLVTTFNSSGDKMATYGFLRTKVWDTRTARVLSVIENPQRTKATTLTFSGDGQYLLTLSDDRVIRVCTLDVPQDGWEALDEPVGTGLSSSSHVNSPKAAKFNQDATLLAVSYRGSHLSVWAIEDTDPVFLKQCERRSLRRSSAATMQTSATDAQAFCWNNMTGHILGIFNDGCVFKWHPVDDDYDMTTIRATNISCSSDGKFFVTGSGNGVLRIWDFYHFTPIYQLSYAASITDIAIDRNETRIYDIRERFCNVWEPNALYRLLDTDERASDALSMQESSTHISLFSEASVEDAEPITCLAATPEGRELYAVGDDGGRISVIDFDGIHIVDLSERFMTVDRVCWSADGKNIASADLSRSIMVEQLHGLAEESTKRTSTTFMSSESESIQQLLLNFDASRLFVALEKCLKLYSMEDGSVISTTPLHYQVYWIINPADPKILLGFGPASLLMTRWDDTLSVEHIPIETNRLQDSDDAPPTIDLRRRPSTSYPMSPTEVETTVERILLSSSNDLVLMEVSHSTFQGRRDTDRLILDISRMVAGTQPSKLLAKPLPSELAKCLEIPIGFVASHTSLAPPHDRRISMPQSPTKSFAAKYSPSKDSAVTNGNTLVFLSKDFWICTCDLNHLRNTTGPSDEEEISVKRYFFLPRDWVNMDLLQLATVTLGGQILCPRNGEVAVVENGLTEPWID</sequence>
<dbReference type="Pfam" id="PF00400">
    <property type="entry name" value="WD40"/>
    <property type="match status" value="1"/>
</dbReference>
<dbReference type="Gene3D" id="3.40.50.300">
    <property type="entry name" value="P-loop containing nucleotide triphosphate hydrolases"/>
    <property type="match status" value="1"/>
</dbReference>
<accession>A0AAV9QML8</accession>
<dbReference type="PANTHER" id="PTHR10039:SF16">
    <property type="entry name" value="GPI INOSITOL-DEACYLASE"/>
    <property type="match status" value="1"/>
</dbReference>
<name>A0AAV9QML8_9PEZI</name>
<protein>
    <recommendedName>
        <fullName evidence="8">GPI inositol-deacylase</fullName>
    </recommendedName>
</protein>
<dbReference type="InterPro" id="IPR056884">
    <property type="entry name" value="NPHP3-like_N"/>
</dbReference>
<feature type="compositionally biased region" description="Polar residues" evidence="3">
    <location>
        <begin position="37"/>
        <end position="59"/>
    </location>
</feature>
<evidence type="ECO:0000256" key="2">
    <source>
        <dbReference type="PROSITE-ProRule" id="PRU00221"/>
    </source>
</evidence>
<feature type="region of interest" description="Disordered" evidence="3">
    <location>
        <begin position="1453"/>
        <end position="1478"/>
    </location>
</feature>
<reference evidence="6 7" key="1">
    <citation type="submission" date="2023-06" db="EMBL/GenBank/DDBJ databases">
        <title>Black Yeasts Isolated from many extreme environments.</title>
        <authorList>
            <person name="Coleine C."/>
            <person name="Stajich J.E."/>
            <person name="Selbmann L."/>
        </authorList>
    </citation>
    <scope>NUCLEOTIDE SEQUENCE [LARGE SCALE GENOMIC DNA]</scope>
    <source>
        <strain evidence="6 7">CCFEE 5887</strain>
    </source>
</reference>
<evidence type="ECO:0000313" key="6">
    <source>
        <dbReference type="EMBL" id="KAK5545249.1"/>
    </source>
</evidence>
<dbReference type="Gene3D" id="3.40.50.1820">
    <property type="entry name" value="alpha/beta hydrolase"/>
    <property type="match status" value="1"/>
</dbReference>
<dbReference type="Proteomes" id="UP001345827">
    <property type="component" value="Unassembled WGS sequence"/>
</dbReference>
<feature type="domain" description="Nephrocystin 3-like N-terminal" evidence="5">
    <location>
        <begin position="397"/>
        <end position="560"/>
    </location>
</feature>
<dbReference type="EMBL" id="JAXLQG010000001">
    <property type="protein sequence ID" value="KAK5545249.1"/>
    <property type="molecule type" value="Genomic_DNA"/>
</dbReference>
<organism evidence="6 7">
    <name type="scientific">Vermiconidia calcicola</name>
    <dbReference type="NCBI Taxonomy" id="1690605"/>
    <lineage>
        <taxon>Eukaryota</taxon>
        <taxon>Fungi</taxon>
        <taxon>Dikarya</taxon>
        <taxon>Ascomycota</taxon>
        <taxon>Pezizomycotina</taxon>
        <taxon>Dothideomycetes</taxon>
        <taxon>Dothideomycetidae</taxon>
        <taxon>Mycosphaerellales</taxon>
        <taxon>Extremaceae</taxon>
        <taxon>Vermiconidia</taxon>
    </lineage>
</organism>
<keyword evidence="7" id="KW-1185">Reference proteome</keyword>
<dbReference type="PROSITE" id="PS50082">
    <property type="entry name" value="WD_REPEATS_2"/>
    <property type="match status" value="1"/>
</dbReference>
<gene>
    <name evidence="6" type="ORF">LTR25_000256</name>
</gene>
<comment type="caution">
    <text evidence="6">The sequence shown here is derived from an EMBL/GenBank/DDBJ whole genome shotgun (WGS) entry which is preliminary data.</text>
</comment>
<evidence type="ECO:0000256" key="1">
    <source>
        <dbReference type="ARBA" id="ARBA00022737"/>
    </source>
</evidence>
<dbReference type="Pfam" id="PF22939">
    <property type="entry name" value="WHD_GPIID"/>
    <property type="match status" value="1"/>
</dbReference>
<evidence type="ECO:0000256" key="3">
    <source>
        <dbReference type="SAM" id="MobiDB-lite"/>
    </source>
</evidence>
<evidence type="ECO:0000313" key="7">
    <source>
        <dbReference type="Proteomes" id="UP001345827"/>
    </source>
</evidence>
<dbReference type="SUPFAM" id="SSF52540">
    <property type="entry name" value="P-loop containing nucleoside triphosphate hydrolases"/>
    <property type="match status" value="1"/>
</dbReference>
<dbReference type="Gene3D" id="2.130.10.10">
    <property type="entry name" value="YVTN repeat-like/Quinoprotein amine dehydrogenase"/>
    <property type="match status" value="2"/>
</dbReference>
<dbReference type="InterPro" id="IPR029058">
    <property type="entry name" value="AB_hydrolase_fold"/>
</dbReference>
<keyword evidence="1" id="KW-0677">Repeat</keyword>
<proteinExistence type="predicted"/>
<dbReference type="SMART" id="SM00320">
    <property type="entry name" value="WD40"/>
    <property type="match status" value="6"/>
</dbReference>
<feature type="region of interest" description="Disordered" evidence="3">
    <location>
        <begin position="1"/>
        <end position="78"/>
    </location>
</feature>
<dbReference type="SUPFAM" id="SSF53474">
    <property type="entry name" value="alpha/beta-Hydrolases"/>
    <property type="match status" value="1"/>
</dbReference>
<dbReference type="Pfam" id="PF24883">
    <property type="entry name" value="NPHP3_N"/>
    <property type="match status" value="1"/>
</dbReference>
<keyword evidence="2" id="KW-0853">WD repeat</keyword>
<dbReference type="InterPro" id="IPR054471">
    <property type="entry name" value="GPIID_WHD"/>
</dbReference>
<dbReference type="InterPro" id="IPR001680">
    <property type="entry name" value="WD40_rpt"/>
</dbReference>